<comment type="similarity">
    <text evidence="2">Belongs to the CRISPR-associated Csm5 family.</text>
</comment>
<evidence type="ECO:0000313" key="9">
    <source>
        <dbReference type="Proteomes" id="UP001199319"/>
    </source>
</evidence>
<evidence type="ECO:0000313" key="8">
    <source>
        <dbReference type="EMBL" id="MCC2129121.1"/>
    </source>
</evidence>
<feature type="domain" description="CRISPR type III-associated protein" evidence="7">
    <location>
        <begin position="14"/>
        <end position="238"/>
    </location>
</feature>
<keyword evidence="9" id="KW-1185">Reference proteome</keyword>
<comment type="function">
    <text evidence="1">This subunit might be involved in maturation of a crRNA intermediate to its mature form.</text>
</comment>
<evidence type="ECO:0000256" key="1">
    <source>
        <dbReference type="ARBA" id="ARBA00003088"/>
    </source>
</evidence>
<dbReference type="Proteomes" id="UP001199319">
    <property type="component" value="Unassembled WGS sequence"/>
</dbReference>
<dbReference type="GO" id="GO:0051607">
    <property type="term" value="P:defense response to virus"/>
    <property type="evidence" value="ECO:0007669"/>
    <property type="project" value="UniProtKB-KW"/>
</dbReference>
<dbReference type="GO" id="GO:0003723">
    <property type="term" value="F:RNA binding"/>
    <property type="evidence" value="ECO:0007669"/>
    <property type="project" value="UniProtKB-KW"/>
</dbReference>
<name>A0AAE3AAQ0_9FIRM</name>
<dbReference type="RefSeq" id="WP_302928416.1">
    <property type="nucleotide sequence ID" value="NZ_JAJEPW010000013.1"/>
</dbReference>
<protein>
    <recommendedName>
        <fullName evidence="3">CRISPR system Cms protein Csm5</fullName>
    </recommendedName>
    <alternativeName>
        <fullName evidence="6">CRISPR type III A-associated protein Csm5</fullName>
    </alternativeName>
</protein>
<keyword evidence="4" id="KW-0694">RNA-binding</keyword>
<evidence type="ECO:0000256" key="5">
    <source>
        <dbReference type="ARBA" id="ARBA00023118"/>
    </source>
</evidence>
<comment type="caution">
    <text evidence="8">The sequence shown here is derived from an EMBL/GenBank/DDBJ whole genome shotgun (WGS) entry which is preliminary data.</text>
</comment>
<evidence type="ECO:0000256" key="3">
    <source>
        <dbReference type="ARBA" id="ARBA00016113"/>
    </source>
</evidence>
<evidence type="ECO:0000259" key="7">
    <source>
        <dbReference type="Pfam" id="PF03787"/>
    </source>
</evidence>
<accession>A0AAE3AAQ0</accession>
<organism evidence="8 9">
    <name type="scientific">Brotocaccenecus cirricatena</name>
    <dbReference type="NCBI Taxonomy" id="3064195"/>
    <lineage>
        <taxon>Bacteria</taxon>
        <taxon>Bacillati</taxon>
        <taxon>Bacillota</taxon>
        <taxon>Clostridia</taxon>
        <taxon>Eubacteriales</taxon>
        <taxon>Oscillospiraceae</taxon>
        <taxon>Brotocaccenecus</taxon>
    </lineage>
</organism>
<dbReference type="InterPro" id="IPR010173">
    <property type="entry name" value="CRISPR-assoc_Csm5"/>
</dbReference>
<dbReference type="NCBIfam" id="TIGR01899">
    <property type="entry name" value="cas_TM1807_csm5"/>
    <property type="match status" value="1"/>
</dbReference>
<evidence type="ECO:0000256" key="2">
    <source>
        <dbReference type="ARBA" id="ARBA00006680"/>
    </source>
</evidence>
<evidence type="ECO:0000256" key="4">
    <source>
        <dbReference type="ARBA" id="ARBA00022884"/>
    </source>
</evidence>
<dbReference type="PANTHER" id="PTHR38007">
    <property type="entry name" value="CRISPR SYSTEM CMS PROTEIN CSM5"/>
    <property type="match status" value="1"/>
</dbReference>
<gene>
    <name evidence="8" type="primary">csm5</name>
    <name evidence="8" type="ORF">LKD37_06250</name>
</gene>
<dbReference type="Pfam" id="PF03787">
    <property type="entry name" value="RAMPs"/>
    <property type="match status" value="1"/>
</dbReference>
<dbReference type="PANTHER" id="PTHR38007:SF1">
    <property type="entry name" value="CRISPR SYSTEM CMS PROTEIN CSM5"/>
    <property type="match status" value="1"/>
</dbReference>
<proteinExistence type="inferred from homology"/>
<keyword evidence="5" id="KW-0051">Antiviral defense</keyword>
<dbReference type="AlphaFoldDB" id="A0AAE3AAQ0"/>
<sequence>MRELEQLQQYELILTVRSPLFVGSGQSYQRTEYIYDRRSNRVSVLHRNRFIHFLAENDLADSYERFILGGSTNLHSFLRQECGLDEAGIRALCVYDLPAGDALDAEHSLKNIQAFMRDNAFRPYVPGSSVKGALRTVLLYQAMQEQGILGTRNWRDYSKEDGIPEREYLNTLRFVRDSKGKTRLDAVSGLLRGVLVSDSEPIPNNAMTLTGKRDAAFGGEVNAINLCREAVAPGTRIRFSLTLDQSVLHGQLTAESIVGAIEAFDRYYEETYACGFALPEGAAPGRMNHCLILGGGAGFFSKSLAYPYYGEEQALHEVSAYMHRTFRGHYHQYDEGWGMSPHMMKYTQWNGKMYPYGICEVSVR</sequence>
<evidence type="ECO:0000256" key="6">
    <source>
        <dbReference type="ARBA" id="ARBA00031720"/>
    </source>
</evidence>
<dbReference type="InterPro" id="IPR005537">
    <property type="entry name" value="RAMP_III_fam"/>
</dbReference>
<dbReference type="EMBL" id="JAJEPW010000013">
    <property type="protein sequence ID" value="MCC2129121.1"/>
    <property type="molecule type" value="Genomic_DNA"/>
</dbReference>
<reference evidence="8" key="1">
    <citation type="submission" date="2021-10" db="EMBL/GenBank/DDBJ databases">
        <title>Anaerobic single-cell dispensing facilitates the cultivation of human gut bacteria.</title>
        <authorList>
            <person name="Afrizal A."/>
        </authorList>
    </citation>
    <scope>NUCLEOTIDE SEQUENCE</scope>
    <source>
        <strain evidence="8">CLA-AA-H272</strain>
    </source>
</reference>